<keyword evidence="8 9" id="KW-0413">Isomerase</keyword>
<dbReference type="Proteomes" id="UP000631421">
    <property type="component" value="Unassembled WGS sequence"/>
</dbReference>
<dbReference type="InterPro" id="IPR011060">
    <property type="entry name" value="RibuloseP-bd_barrel"/>
</dbReference>
<dbReference type="CDD" id="cd00405">
    <property type="entry name" value="PRAI"/>
    <property type="match status" value="1"/>
</dbReference>
<dbReference type="EMBL" id="JACJPY010000056">
    <property type="protein sequence ID" value="MBD2151523.1"/>
    <property type="molecule type" value="Genomic_DNA"/>
</dbReference>
<dbReference type="EC" id="5.3.1.24" evidence="3 9"/>
<protein>
    <recommendedName>
        <fullName evidence="4 9">N-(5'-phosphoribosyl)anthranilate isomerase</fullName>
        <shortName evidence="9">PRAI</shortName>
        <ecNumber evidence="3 9">5.3.1.24</ecNumber>
    </recommendedName>
</protein>
<keyword evidence="7 9" id="KW-0057">Aromatic amino acid biosynthesis</keyword>
<reference evidence="11" key="2">
    <citation type="submission" date="2020-08" db="EMBL/GenBank/DDBJ databases">
        <authorList>
            <person name="Chen M."/>
            <person name="Teng W."/>
            <person name="Zhao L."/>
            <person name="Hu C."/>
            <person name="Zhou Y."/>
            <person name="Han B."/>
            <person name="Song L."/>
            <person name="Shu W."/>
        </authorList>
    </citation>
    <scope>NUCLEOTIDE SEQUENCE</scope>
    <source>
        <strain evidence="11">FACHB-1277</strain>
    </source>
</reference>
<evidence type="ECO:0000313" key="12">
    <source>
        <dbReference type="Proteomes" id="UP000631421"/>
    </source>
</evidence>
<sequence length="234" mass="25544">MTDCKTDRTIIDKTRNRYIKICGLTKLDQAMAIANMGANAIGFICVAKSPRYIDKQAIAAITSRMMANQTDQMLPDFIGVFVNASIAEICETVSYAGLTAVQLHGDESPEFCKDLRSQLINQDLFNIKIIKALRVKDDAGLNQAQLFTDHVDALLLDAYDPHLHGGTGKTINWQMLQSFQPKCPWWLAGGLSPENVAEAIAQVAADGLDVSSGVERSAGDKDLERVAQFLAIAL</sequence>
<organism evidence="11 12">
    <name type="scientific">Pseudanabaena cinerea FACHB-1277</name>
    <dbReference type="NCBI Taxonomy" id="2949581"/>
    <lineage>
        <taxon>Bacteria</taxon>
        <taxon>Bacillati</taxon>
        <taxon>Cyanobacteriota</taxon>
        <taxon>Cyanophyceae</taxon>
        <taxon>Pseudanabaenales</taxon>
        <taxon>Pseudanabaenaceae</taxon>
        <taxon>Pseudanabaena</taxon>
        <taxon>Pseudanabaena cinerea</taxon>
    </lineage>
</organism>
<evidence type="ECO:0000256" key="1">
    <source>
        <dbReference type="ARBA" id="ARBA00001164"/>
    </source>
</evidence>
<dbReference type="PANTHER" id="PTHR42894">
    <property type="entry name" value="N-(5'-PHOSPHORIBOSYL)ANTHRANILATE ISOMERASE"/>
    <property type="match status" value="1"/>
</dbReference>
<evidence type="ECO:0000256" key="2">
    <source>
        <dbReference type="ARBA" id="ARBA00004664"/>
    </source>
</evidence>
<comment type="catalytic activity">
    <reaction evidence="1 9">
        <text>N-(5-phospho-beta-D-ribosyl)anthranilate = 1-(2-carboxyphenylamino)-1-deoxy-D-ribulose 5-phosphate</text>
        <dbReference type="Rhea" id="RHEA:21540"/>
        <dbReference type="ChEBI" id="CHEBI:18277"/>
        <dbReference type="ChEBI" id="CHEBI:58613"/>
        <dbReference type="EC" id="5.3.1.24"/>
    </reaction>
</comment>
<evidence type="ECO:0000313" key="11">
    <source>
        <dbReference type="EMBL" id="MBD2151523.1"/>
    </source>
</evidence>
<proteinExistence type="inferred from homology"/>
<evidence type="ECO:0000256" key="9">
    <source>
        <dbReference type="HAMAP-Rule" id="MF_00135"/>
    </source>
</evidence>
<keyword evidence="12" id="KW-1185">Reference proteome</keyword>
<dbReference type="InterPro" id="IPR013785">
    <property type="entry name" value="Aldolase_TIM"/>
</dbReference>
<dbReference type="HAMAP" id="MF_00135">
    <property type="entry name" value="PRAI"/>
    <property type="match status" value="1"/>
</dbReference>
<dbReference type="PANTHER" id="PTHR42894:SF1">
    <property type="entry name" value="N-(5'-PHOSPHORIBOSYL)ANTHRANILATE ISOMERASE"/>
    <property type="match status" value="1"/>
</dbReference>
<name>A0A926UVB2_9CYAN</name>
<dbReference type="InterPro" id="IPR044643">
    <property type="entry name" value="TrpF_fam"/>
</dbReference>
<comment type="pathway">
    <text evidence="2 9">Amino-acid biosynthesis; L-tryptophan biosynthesis; L-tryptophan from chorismate: step 3/5.</text>
</comment>
<accession>A0A926UVB2</accession>
<evidence type="ECO:0000256" key="5">
    <source>
        <dbReference type="ARBA" id="ARBA00022605"/>
    </source>
</evidence>
<evidence type="ECO:0000256" key="7">
    <source>
        <dbReference type="ARBA" id="ARBA00023141"/>
    </source>
</evidence>
<keyword evidence="6 9" id="KW-0822">Tryptophan biosynthesis</keyword>
<dbReference type="SUPFAM" id="SSF51366">
    <property type="entry name" value="Ribulose-phoshate binding barrel"/>
    <property type="match status" value="1"/>
</dbReference>
<evidence type="ECO:0000256" key="8">
    <source>
        <dbReference type="ARBA" id="ARBA00023235"/>
    </source>
</evidence>
<evidence type="ECO:0000259" key="10">
    <source>
        <dbReference type="Pfam" id="PF00697"/>
    </source>
</evidence>
<dbReference type="Gene3D" id="3.20.20.70">
    <property type="entry name" value="Aldolase class I"/>
    <property type="match status" value="1"/>
</dbReference>
<dbReference type="NCBIfam" id="NF002298">
    <property type="entry name" value="PRK01222.1-4"/>
    <property type="match status" value="1"/>
</dbReference>
<feature type="domain" description="N-(5'phosphoribosyl) anthranilate isomerase (PRAI)" evidence="10">
    <location>
        <begin position="19"/>
        <end position="230"/>
    </location>
</feature>
<comment type="similarity">
    <text evidence="9">Belongs to the TrpF family.</text>
</comment>
<dbReference type="AlphaFoldDB" id="A0A926UVB2"/>
<evidence type="ECO:0000256" key="6">
    <source>
        <dbReference type="ARBA" id="ARBA00022822"/>
    </source>
</evidence>
<dbReference type="Pfam" id="PF00697">
    <property type="entry name" value="PRAI"/>
    <property type="match status" value="1"/>
</dbReference>
<evidence type="ECO:0000256" key="3">
    <source>
        <dbReference type="ARBA" id="ARBA00012572"/>
    </source>
</evidence>
<dbReference type="RefSeq" id="WP_190351943.1">
    <property type="nucleotide sequence ID" value="NZ_JACJPY010000056.1"/>
</dbReference>
<dbReference type="InterPro" id="IPR001240">
    <property type="entry name" value="PRAI_dom"/>
</dbReference>
<comment type="caution">
    <text evidence="11">The sequence shown here is derived from an EMBL/GenBank/DDBJ whole genome shotgun (WGS) entry which is preliminary data.</text>
</comment>
<gene>
    <name evidence="9" type="primary">trpF</name>
    <name evidence="11" type="ORF">H6F44_15545</name>
</gene>
<evidence type="ECO:0000256" key="4">
    <source>
        <dbReference type="ARBA" id="ARBA00022272"/>
    </source>
</evidence>
<dbReference type="GO" id="GO:0000162">
    <property type="term" value="P:L-tryptophan biosynthetic process"/>
    <property type="evidence" value="ECO:0007669"/>
    <property type="project" value="UniProtKB-UniRule"/>
</dbReference>
<keyword evidence="5 9" id="KW-0028">Amino-acid biosynthesis</keyword>
<reference evidence="11" key="1">
    <citation type="journal article" date="2015" name="ISME J.">
        <title>Draft Genome Sequence of Streptomyces incarnatus NRRL8089, which Produces the Nucleoside Antibiotic Sinefungin.</title>
        <authorList>
            <person name="Oshima K."/>
            <person name="Hattori M."/>
            <person name="Shimizu H."/>
            <person name="Fukuda K."/>
            <person name="Nemoto M."/>
            <person name="Inagaki K."/>
            <person name="Tamura T."/>
        </authorList>
    </citation>
    <scope>NUCLEOTIDE SEQUENCE</scope>
    <source>
        <strain evidence="11">FACHB-1277</strain>
    </source>
</reference>
<dbReference type="GO" id="GO:0004640">
    <property type="term" value="F:phosphoribosylanthranilate isomerase activity"/>
    <property type="evidence" value="ECO:0007669"/>
    <property type="project" value="UniProtKB-UniRule"/>
</dbReference>